<evidence type="ECO:0000313" key="3">
    <source>
        <dbReference type="Proteomes" id="UP000094285"/>
    </source>
</evidence>
<evidence type="ECO:0008006" key="4">
    <source>
        <dbReference type="Google" id="ProtNLM"/>
    </source>
</evidence>
<dbReference type="GO" id="GO:0043248">
    <property type="term" value="P:proteasome assembly"/>
    <property type="evidence" value="ECO:0007669"/>
    <property type="project" value="TreeGrafter"/>
</dbReference>
<name>A0A1E4SSI6_9ASCO</name>
<protein>
    <recommendedName>
        <fullName evidence="4">Stationary phase protein 5</fullName>
    </recommendedName>
</protein>
<sequence length="392" mass="44454">IRNVISLRTRNVSQRIQRALQELSEALAEHPQQAHSPVPVPVRVPARNGQNARGLRRYSTSGARSFGTFTTGGSAGTSWSFNHFTNANSYKSNFFAKIKLFAKFYHPRPADTRQLFRGLNHGFMFHNFSQAHQNTFRMKLHMSKLSFSYRPLLNHLKDKYHGFDRKQDEPANKRFAPFLAKQKNPGLRLNLSLTANHHQLTMKLARTDSSATTQEKHECNQVVEGSYIEFPITFNLNIPHETLLSEEVLDEMLYSVKAFEQKLREFKQDIANLFELGELPIKYIAHKNVLRVYFPNCDSVKLESLCREKNITGGVIYSDYDDETTLPEIAAAAPLTPVDQNDIISSYFGLGSSGSSDSETQDPDDLLSELLVFPLANEEIVRIEVAGPQVSF</sequence>
<dbReference type="PANTHER" id="PTHR42342:SF1">
    <property type="entry name" value="STATIONARY PHASE PROTEIN 5"/>
    <property type="match status" value="1"/>
</dbReference>
<dbReference type="Proteomes" id="UP000094285">
    <property type="component" value="Unassembled WGS sequence"/>
</dbReference>
<dbReference type="AlphaFoldDB" id="A0A1E4SSI6"/>
<reference evidence="3" key="1">
    <citation type="submission" date="2016-05" db="EMBL/GenBank/DDBJ databases">
        <title>Comparative genomics of biotechnologically important yeasts.</title>
        <authorList>
            <consortium name="DOE Joint Genome Institute"/>
            <person name="Riley R."/>
            <person name="Haridas S."/>
            <person name="Wolfe K.H."/>
            <person name="Lopes M.R."/>
            <person name="Hittinger C.T."/>
            <person name="Goker M."/>
            <person name="Salamov A."/>
            <person name="Wisecaver J."/>
            <person name="Long T.M."/>
            <person name="Aerts A.L."/>
            <person name="Barry K."/>
            <person name="Choi C."/>
            <person name="Clum A."/>
            <person name="Coughlan A.Y."/>
            <person name="Deshpande S."/>
            <person name="Douglass A.P."/>
            <person name="Hanson S.J."/>
            <person name="Klenk H.-P."/>
            <person name="Labutti K."/>
            <person name="Lapidus A."/>
            <person name="Lindquist E."/>
            <person name="Lipzen A."/>
            <person name="Meier-Kolthoff J.P."/>
            <person name="Ohm R.A."/>
            <person name="Otillar R.P."/>
            <person name="Pangilinan J."/>
            <person name="Peng Y."/>
            <person name="Rokas A."/>
            <person name="Rosa C.A."/>
            <person name="Scheuner C."/>
            <person name="Sibirny A.A."/>
            <person name="Slot J.C."/>
            <person name="Stielow J.B."/>
            <person name="Sun H."/>
            <person name="Kurtzman C.P."/>
            <person name="Blackwell M."/>
            <person name="Grigoriev I.V."/>
            <person name="Jeffries T.W."/>
        </authorList>
    </citation>
    <scope>NUCLEOTIDE SEQUENCE [LARGE SCALE GENOMIC DNA]</scope>
    <source>
        <strain evidence="3">NRRL Y-17324</strain>
    </source>
</reference>
<keyword evidence="3" id="KW-1185">Reference proteome</keyword>
<dbReference type="GeneID" id="30982640"/>
<evidence type="ECO:0000313" key="2">
    <source>
        <dbReference type="EMBL" id="ODV82478.1"/>
    </source>
</evidence>
<dbReference type="GO" id="GO:0070628">
    <property type="term" value="F:proteasome binding"/>
    <property type="evidence" value="ECO:0007669"/>
    <property type="project" value="InterPro"/>
</dbReference>
<proteinExistence type="predicted"/>
<organism evidence="2 3">
    <name type="scientific">Suhomyces tanzawaensis NRRL Y-17324</name>
    <dbReference type="NCBI Taxonomy" id="984487"/>
    <lineage>
        <taxon>Eukaryota</taxon>
        <taxon>Fungi</taxon>
        <taxon>Dikarya</taxon>
        <taxon>Ascomycota</taxon>
        <taxon>Saccharomycotina</taxon>
        <taxon>Pichiomycetes</taxon>
        <taxon>Debaryomycetaceae</taxon>
        <taxon>Suhomyces</taxon>
    </lineage>
</organism>
<dbReference type="InterPro" id="IPR038816">
    <property type="entry name" value="Stationary_phase_5"/>
</dbReference>
<evidence type="ECO:0000256" key="1">
    <source>
        <dbReference type="SAM" id="MobiDB-lite"/>
    </source>
</evidence>
<dbReference type="PANTHER" id="PTHR42342">
    <property type="entry name" value="STATIONARY PHASE PROTEIN 5"/>
    <property type="match status" value="1"/>
</dbReference>
<accession>A0A1E4SSI6</accession>
<dbReference type="RefSeq" id="XP_020067600.1">
    <property type="nucleotide sequence ID" value="XM_020208503.1"/>
</dbReference>
<dbReference type="STRING" id="984487.A0A1E4SSI6"/>
<feature type="non-terminal residue" evidence="2">
    <location>
        <position position="1"/>
    </location>
</feature>
<dbReference type="OrthoDB" id="416253at2759"/>
<dbReference type="EMBL" id="KV453909">
    <property type="protein sequence ID" value="ODV82478.1"/>
    <property type="molecule type" value="Genomic_DNA"/>
</dbReference>
<feature type="non-terminal residue" evidence="2">
    <location>
        <position position="392"/>
    </location>
</feature>
<gene>
    <name evidence="2" type="ORF">CANTADRAFT_33263</name>
</gene>
<feature type="region of interest" description="Disordered" evidence="1">
    <location>
        <begin position="29"/>
        <end position="54"/>
    </location>
</feature>